<dbReference type="EMBL" id="RHHT01000057">
    <property type="protein sequence ID" value="RNB73134.1"/>
    <property type="molecule type" value="Genomic_DNA"/>
</dbReference>
<gene>
    <name evidence="1" type="ORF">EDM58_21230</name>
</gene>
<protein>
    <recommendedName>
        <fullName evidence="3">DUF458 domain-containing protein</fullName>
    </recommendedName>
</protein>
<dbReference type="AlphaFoldDB" id="A0A3M8CBL3"/>
<evidence type="ECO:0000313" key="2">
    <source>
        <dbReference type="Proteomes" id="UP000281915"/>
    </source>
</evidence>
<proteinExistence type="predicted"/>
<sequence length="165" mass="18643">MGLTSTNHLFDSFHSPTKGRLAKEDVFSLIEQTIASHTGPFEIIVGADSQLKSRGTFFALVITVIRPGHGGTFFYHKFQERRYSSLQQRIFQEAVYAVGLATEVRQYLRDHQLDTPVRLHFDIGTNGPTRKFIQSLLSLAASNHFRAEIKPHSFCASTIADKFTR</sequence>
<dbReference type="PANTHER" id="PTHR39961">
    <property type="entry name" value="HYPOTHETICAL CYTOSOLIC PROTEIN"/>
    <property type="match status" value="1"/>
</dbReference>
<evidence type="ECO:0000313" key="1">
    <source>
        <dbReference type="EMBL" id="RNB73134.1"/>
    </source>
</evidence>
<dbReference type="Proteomes" id="UP000281915">
    <property type="component" value="Unassembled WGS sequence"/>
</dbReference>
<dbReference type="PANTHER" id="PTHR39961:SF1">
    <property type="entry name" value="DUF458 DOMAIN-CONTAINING PROTEIN"/>
    <property type="match status" value="1"/>
</dbReference>
<evidence type="ECO:0008006" key="3">
    <source>
        <dbReference type="Google" id="ProtNLM"/>
    </source>
</evidence>
<organism evidence="1 2">
    <name type="scientific">Brevibacillus panacihumi</name>
    <dbReference type="NCBI Taxonomy" id="497735"/>
    <lineage>
        <taxon>Bacteria</taxon>
        <taxon>Bacillati</taxon>
        <taxon>Bacillota</taxon>
        <taxon>Bacilli</taxon>
        <taxon>Bacillales</taxon>
        <taxon>Paenibacillaceae</taxon>
        <taxon>Brevibacillus</taxon>
    </lineage>
</organism>
<name>A0A3M8CBL3_9BACL</name>
<dbReference type="Pfam" id="PF04308">
    <property type="entry name" value="RNaseH_like"/>
    <property type="match status" value="1"/>
</dbReference>
<reference evidence="1 2" key="1">
    <citation type="submission" date="2018-10" db="EMBL/GenBank/DDBJ databases">
        <title>Phylogenomics of Brevibacillus.</title>
        <authorList>
            <person name="Dunlap C."/>
        </authorList>
    </citation>
    <scope>NUCLEOTIDE SEQUENCE [LARGE SCALE GENOMIC DNA]</scope>
    <source>
        <strain evidence="1 2">JCM 15085</strain>
    </source>
</reference>
<accession>A0A3M8CBL3</accession>
<comment type="caution">
    <text evidence="1">The sequence shown here is derived from an EMBL/GenBank/DDBJ whole genome shotgun (WGS) entry which is preliminary data.</text>
</comment>
<dbReference type="InterPro" id="IPR007405">
    <property type="entry name" value="Phage_KVP40_Orf299"/>
</dbReference>